<accession>A0A699T3T5</accession>
<feature type="compositionally biased region" description="Acidic residues" evidence="1">
    <location>
        <begin position="108"/>
        <end position="120"/>
    </location>
</feature>
<dbReference type="EMBL" id="BKCJ011206095">
    <property type="protein sequence ID" value="GFD03604.1"/>
    <property type="molecule type" value="Genomic_DNA"/>
</dbReference>
<name>A0A699T3T5_TANCI</name>
<feature type="compositionally biased region" description="Gly residues" evidence="1">
    <location>
        <begin position="97"/>
        <end position="106"/>
    </location>
</feature>
<gene>
    <name evidence="2" type="ORF">Tci_875573</name>
</gene>
<protein>
    <submittedName>
        <fullName evidence="2">Uncharacterized protein</fullName>
    </submittedName>
</protein>
<dbReference type="AlphaFoldDB" id="A0A699T3T5"/>
<feature type="non-terminal residue" evidence="2">
    <location>
        <position position="1"/>
    </location>
</feature>
<evidence type="ECO:0000256" key="1">
    <source>
        <dbReference type="SAM" id="MobiDB-lite"/>
    </source>
</evidence>
<comment type="caution">
    <text evidence="2">The sequence shown here is derived from an EMBL/GenBank/DDBJ whole genome shotgun (WGS) entry which is preliminary data.</text>
</comment>
<evidence type="ECO:0000313" key="2">
    <source>
        <dbReference type="EMBL" id="GFD03604.1"/>
    </source>
</evidence>
<sequence length="165" mass="18364">TLATIDIEFEPKETPPHRYPLITYLLRHHLPRPEFHTIARMALRTQLTLSPGMSARIVEAAALSPSSFRKRYRSSYEIPSPSSSPTLRIWKRYQEDGGPGSEGGGLSLEEEGPGSEEEVAPQDQQQAVLVVDTTTDEPLGLGYRVLRRYELALGEGSVPSTFEIE</sequence>
<organism evidence="2">
    <name type="scientific">Tanacetum cinerariifolium</name>
    <name type="common">Dalmatian daisy</name>
    <name type="synonym">Chrysanthemum cinerariifolium</name>
    <dbReference type="NCBI Taxonomy" id="118510"/>
    <lineage>
        <taxon>Eukaryota</taxon>
        <taxon>Viridiplantae</taxon>
        <taxon>Streptophyta</taxon>
        <taxon>Embryophyta</taxon>
        <taxon>Tracheophyta</taxon>
        <taxon>Spermatophyta</taxon>
        <taxon>Magnoliopsida</taxon>
        <taxon>eudicotyledons</taxon>
        <taxon>Gunneridae</taxon>
        <taxon>Pentapetalae</taxon>
        <taxon>asterids</taxon>
        <taxon>campanulids</taxon>
        <taxon>Asterales</taxon>
        <taxon>Asteraceae</taxon>
        <taxon>Asteroideae</taxon>
        <taxon>Anthemideae</taxon>
        <taxon>Anthemidinae</taxon>
        <taxon>Tanacetum</taxon>
    </lineage>
</organism>
<proteinExistence type="predicted"/>
<reference evidence="2" key="1">
    <citation type="journal article" date="2019" name="Sci. Rep.">
        <title>Draft genome of Tanacetum cinerariifolium, the natural source of mosquito coil.</title>
        <authorList>
            <person name="Yamashiro T."/>
            <person name="Shiraishi A."/>
            <person name="Satake H."/>
            <person name="Nakayama K."/>
        </authorList>
    </citation>
    <scope>NUCLEOTIDE SEQUENCE</scope>
</reference>
<feature type="region of interest" description="Disordered" evidence="1">
    <location>
        <begin position="93"/>
        <end position="126"/>
    </location>
</feature>